<feature type="domain" description="Helicase ATP-binding" evidence="10">
    <location>
        <begin position="13"/>
        <end position="184"/>
    </location>
</feature>
<evidence type="ECO:0000313" key="12">
    <source>
        <dbReference type="EMBL" id="KAG5189321.1"/>
    </source>
</evidence>
<dbReference type="GO" id="GO:0004386">
    <property type="term" value="F:helicase activity"/>
    <property type="evidence" value="ECO:0007669"/>
    <property type="project" value="UniProtKB-KW"/>
</dbReference>
<sequence length="767" mass="86865">MRAYQLEGLNWMINLQTQGINGVLADEMGLGKTLQSISILAYMCDFRGISGPHLVLLPKSTLGNWRGEFATFCPALRVLPLHGDRAEREALIEQRLRPGVPQEERDWDVCLTTYEVARMEVKSLEKIGWRYLIIDEAHKLKNENSQVSGTARAMNADHRLLLTGTPLQNNLHELWALLNILLPDVFADASQFSEFFNLDTGDTDAKKTVITQLHKILRPFMLRRLKSDAAKELPPKTETILYTRLSDMQRRLYRDLLMRNIDCVNSTGAGIQRTALLNIVMQLRKCCNHPYLFPGMEDRSLDPLGEHLVDACGKVKLLDKLLSRLKERGHRVLVFSQMTRMLDILEDLMHMRGHEYCRIDGDTSYDQRDELIDAYNAPNSTKFCFLLSTRAGGLGINLQTADVVILFDSDWNPQADLQAQDRAHRIGQRRAVRVFRLVTEDTVEEKVVERAQQKLKLDAMVVQQGRLQEKAALGKDDILQALRFGADSVFRSEGAEVTDEDIDIILAKGEAKTAALNEKLSQMEKGDLLDFRLDGGMSTQTFEGKDFSDRANRQAQQGWFGIDTGKRHRKPVDMLTAAPPAPAPAPPKKVLKLPPSLAVPPMHSWQLYDMARIQALQEVEERRRLLTEGFAGWGSRHLIRLYVDACTQFGRHSHAKIASAVGKTEEEVAAYTKAFWELGPVRIGPSEWERWSSRIDKGEKRDRHLLCHAVIHGWGAWGRVRDAVMRTPRLSLDCHLRSLSTEAIGRRCEALMRAAEKELLVSAATPF</sequence>
<evidence type="ECO:0000256" key="8">
    <source>
        <dbReference type="ARBA" id="ARBA00023125"/>
    </source>
</evidence>
<dbReference type="AlphaFoldDB" id="A0A835Z8T6"/>
<keyword evidence="13" id="KW-1185">Reference proteome</keyword>
<evidence type="ECO:0000259" key="10">
    <source>
        <dbReference type="PROSITE" id="PS51192"/>
    </source>
</evidence>
<dbReference type="InterPro" id="IPR049730">
    <property type="entry name" value="SNF2/RAD54-like_C"/>
</dbReference>
<keyword evidence="5" id="KW-0347">Helicase</keyword>
<dbReference type="PANTHER" id="PTHR45623">
    <property type="entry name" value="CHROMODOMAIN-HELICASE-DNA-BINDING PROTEIN 3-RELATED-RELATED"/>
    <property type="match status" value="1"/>
</dbReference>
<keyword evidence="9" id="KW-0539">Nucleus</keyword>
<dbReference type="SMART" id="SM00490">
    <property type="entry name" value="HELICc"/>
    <property type="match status" value="1"/>
</dbReference>
<dbReference type="PROSITE" id="PS51192">
    <property type="entry name" value="HELICASE_ATP_BIND_1"/>
    <property type="match status" value="1"/>
</dbReference>
<keyword evidence="3" id="KW-0547">Nucleotide-binding</keyword>
<dbReference type="SUPFAM" id="SSF52540">
    <property type="entry name" value="P-loop containing nucleoside triphosphate hydrolases"/>
    <property type="match status" value="2"/>
</dbReference>
<evidence type="ECO:0000256" key="5">
    <source>
        <dbReference type="ARBA" id="ARBA00022806"/>
    </source>
</evidence>
<keyword evidence="8" id="KW-0238">DNA-binding</keyword>
<dbReference type="InterPro" id="IPR001650">
    <property type="entry name" value="Helicase_C-like"/>
</dbReference>
<evidence type="ECO:0000313" key="13">
    <source>
        <dbReference type="Proteomes" id="UP000664859"/>
    </source>
</evidence>
<dbReference type="InterPro" id="IPR027417">
    <property type="entry name" value="P-loop_NTPase"/>
</dbReference>
<dbReference type="GO" id="GO:0016887">
    <property type="term" value="F:ATP hydrolysis activity"/>
    <property type="evidence" value="ECO:0007669"/>
    <property type="project" value="TreeGrafter"/>
</dbReference>
<keyword evidence="4 12" id="KW-0378">Hydrolase</keyword>
<keyword evidence="7" id="KW-0156">Chromatin regulator</keyword>
<dbReference type="Pfam" id="PF00176">
    <property type="entry name" value="SNF2-rel_dom"/>
    <property type="match status" value="1"/>
</dbReference>
<accession>A0A835Z8T6</accession>
<protein>
    <submittedName>
        <fullName evidence="12">P-loop containing nucleoside triphosphate hydrolase protein</fullName>
    </submittedName>
</protein>
<comment type="caution">
    <text evidence="12">The sequence shown here is derived from an EMBL/GenBank/DDBJ whole genome shotgun (WGS) entry which is preliminary data.</text>
</comment>
<dbReference type="GO" id="GO:0003677">
    <property type="term" value="F:DNA binding"/>
    <property type="evidence" value="ECO:0007669"/>
    <property type="project" value="UniProtKB-KW"/>
</dbReference>
<dbReference type="Gene3D" id="3.40.50.300">
    <property type="entry name" value="P-loop containing nucleotide triphosphate hydrolases"/>
    <property type="match status" value="1"/>
</dbReference>
<dbReference type="GO" id="GO:0034728">
    <property type="term" value="P:nucleosome organization"/>
    <property type="evidence" value="ECO:0007669"/>
    <property type="project" value="TreeGrafter"/>
</dbReference>
<dbReference type="Gene3D" id="3.40.50.10810">
    <property type="entry name" value="Tandem AAA-ATPase domain"/>
    <property type="match status" value="1"/>
</dbReference>
<dbReference type="CDD" id="cd18793">
    <property type="entry name" value="SF2_C_SNF"/>
    <property type="match status" value="1"/>
</dbReference>
<dbReference type="InterPro" id="IPR009057">
    <property type="entry name" value="Homeodomain-like_sf"/>
</dbReference>
<evidence type="ECO:0000256" key="1">
    <source>
        <dbReference type="ARBA" id="ARBA00004123"/>
    </source>
</evidence>
<dbReference type="InterPro" id="IPR014001">
    <property type="entry name" value="Helicase_ATP-bd"/>
</dbReference>
<dbReference type="OrthoDB" id="5857104at2759"/>
<dbReference type="GO" id="GO:0000785">
    <property type="term" value="C:chromatin"/>
    <property type="evidence" value="ECO:0007669"/>
    <property type="project" value="TreeGrafter"/>
</dbReference>
<gene>
    <name evidence="12" type="ORF">JKP88DRAFT_260050</name>
</gene>
<dbReference type="GO" id="GO:0005524">
    <property type="term" value="F:ATP binding"/>
    <property type="evidence" value="ECO:0007669"/>
    <property type="project" value="UniProtKB-KW"/>
</dbReference>
<dbReference type="Pfam" id="PF00271">
    <property type="entry name" value="Helicase_C"/>
    <property type="match status" value="1"/>
</dbReference>
<evidence type="ECO:0000256" key="9">
    <source>
        <dbReference type="ARBA" id="ARBA00023242"/>
    </source>
</evidence>
<evidence type="ECO:0000256" key="7">
    <source>
        <dbReference type="ARBA" id="ARBA00022853"/>
    </source>
</evidence>
<dbReference type="FunFam" id="3.40.50.10810:FF:000005">
    <property type="entry name" value="Photoperiod-independent early flowering 1"/>
    <property type="match status" value="1"/>
</dbReference>
<feature type="domain" description="Helicase C-terminal" evidence="11">
    <location>
        <begin position="317"/>
        <end position="468"/>
    </location>
</feature>
<evidence type="ECO:0000256" key="4">
    <source>
        <dbReference type="ARBA" id="ARBA00022801"/>
    </source>
</evidence>
<dbReference type="PANTHER" id="PTHR45623:SF49">
    <property type="entry name" value="SWI_SNF-RELATED MATRIX-ASSOCIATED ACTIN-DEPENDENT REGULATOR OF CHROMATIN SUBFAMILY A MEMBER 5"/>
    <property type="match status" value="1"/>
</dbReference>
<name>A0A835Z8T6_9STRA</name>
<dbReference type="GO" id="GO:0005634">
    <property type="term" value="C:nucleus"/>
    <property type="evidence" value="ECO:0007669"/>
    <property type="project" value="UniProtKB-SubCell"/>
</dbReference>
<dbReference type="EMBL" id="JAFCMP010000053">
    <property type="protein sequence ID" value="KAG5189321.1"/>
    <property type="molecule type" value="Genomic_DNA"/>
</dbReference>
<dbReference type="InterPro" id="IPR015195">
    <property type="entry name" value="SLIDE"/>
</dbReference>
<dbReference type="SMART" id="SM00487">
    <property type="entry name" value="DEXDc"/>
    <property type="match status" value="1"/>
</dbReference>
<evidence type="ECO:0000256" key="6">
    <source>
        <dbReference type="ARBA" id="ARBA00022840"/>
    </source>
</evidence>
<comment type="subcellular location">
    <subcellularLocation>
        <location evidence="1">Nucleus</location>
    </subcellularLocation>
</comment>
<dbReference type="InterPro" id="IPR038718">
    <property type="entry name" value="SNF2-like_sf"/>
</dbReference>
<reference evidence="12" key="1">
    <citation type="submission" date="2021-02" db="EMBL/GenBank/DDBJ databases">
        <title>First Annotated Genome of the Yellow-green Alga Tribonema minus.</title>
        <authorList>
            <person name="Mahan K.M."/>
        </authorList>
    </citation>
    <scope>NUCLEOTIDE SEQUENCE</scope>
    <source>
        <strain evidence="12">UTEX B ZZ1240</strain>
    </source>
</reference>
<dbReference type="Proteomes" id="UP000664859">
    <property type="component" value="Unassembled WGS sequence"/>
</dbReference>
<keyword evidence="6" id="KW-0067">ATP-binding</keyword>
<dbReference type="InterPro" id="IPR000330">
    <property type="entry name" value="SNF2_N"/>
</dbReference>
<dbReference type="PROSITE" id="PS51194">
    <property type="entry name" value="HELICASE_CTER"/>
    <property type="match status" value="1"/>
</dbReference>
<evidence type="ECO:0000256" key="3">
    <source>
        <dbReference type="ARBA" id="ARBA00022741"/>
    </source>
</evidence>
<dbReference type="GO" id="GO:0042393">
    <property type="term" value="F:histone binding"/>
    <property type="evidence" value="ECO:0007669"/>
    <property type="project" value="TreeGrafter"/>
</dbReference>
<dbReference type="SUPFAM" id="SSF46689">
    <property type="entry name" value="Homeodomain-like"/>
    <property type="match status" value="1"/>
</dbReference>
<dbReference type="FunFam" id="3.40.50.300:FF:000082">
    <property type="entry name" value="ISWI chromatin remodeling complex ATPase ISW1"/>
    <property type="match status" value="1"/>
</dbReference>
<comment type="similarity">
    <text evidence="2">Belongs to the SNF2/RAD54 helicase family. ISWI subfamily.</text>
</comment>
<proteinExistence type="inferred from homology"/>
<dbReference type="GO" id="GO:0003682">
    <property type="term" value="F:chromatin binding"/>
    <property type="evidence" value="ECO:0007669"/>
    <property type="project" value="TreeGrafter"/>
</dbReference>
<dbReference type="Pfam" id="PF09111">
    <property type="entry name" value="SLIDE"/>
    <property type="match status" value="1"/>
</dbReference>
<organism evidence="12 13">
    <name type="scientific">Tribonema minus</name>
    <dbReference type="NCBI Taxonomy" id="303371"/>
    <lineage>
        <taxon>Eukaryota</taxon>
        <taxon>Sar</taxon>
        <taxon>Stramenopiles</taxon>
        <taxon>Ochrophyta</taxon>
        <taxon>PX clade</taxon>
        <taxon>Xanthophyceae</taxon>
        <taxon>Tribonematales</taxon>
        <taxon>Tribonemataceae</taxon>
        <taxon>Tribonema</taxon>
    </lineage>
</organism>
<dbReference type="GO" id="GO:0140658">
    <property type="term" value="F:ATP-dependent chromatin remodeler activity"/>
    <property type="evidence" value="ECO:0007669"/>
    <property type="project" value="TreeGrafter"/>
</dbReference>
<evidence type="ECO:0000259" key="11">
    <source>
        <dbReference type="PROSITE" id="PS51194"/>
    </source>
</evidence>
<dbReference type="Gene3D" id="1.10.10.60">
    <property type="entry name" value="Homeodomain-like"/>
    <property type="match status" value="2"/>
</dbReference>
<evidence type="ECO:0000256" key="2">
    <source>
        <dbReference type="ARBA" id="ARBA00009687"/>
    </source>
</evidence>